<feature type="region of interest" description="Disordered" evidence="5">
    <location>
        <begin position="653"/>
        <end position="747"/>
    </location>
</feature>
<evidence type="ECO:0000256" key="4">
    <source>
        <dbReference type="ARBA" id="ARBA00023242"/>
    </source>
</evidence>
<reference evidence="7 8" key="1">
    <citation type="submission" date="2016-03" db="EMBL/GenBank/DDBJ databases">
        <authorList>
            <person name="Ploux O."/>
        </authorList>
    </citation>
    <scope>NUCLEOTIDE SEQUENCE [LARGE SCALE GENOMIC DNA]</scope>
    <source>
        <strain evidence="7 8">UAMH 11012</strain>
    </source>
</reference>
<feature type="region of interest" description="Disordered" evidence="5">
    <location>
        <begin position="596"/>
        <end position="632"/>
    </location>
</feature>
<dbReference type="EMBL" id="FJOG01000013">
    <property type="protein sequence ID" value="CZR59198.1"/>
    <property type="molecule type" value="Genomic_DNA"/>
</dbReference>
<dbReference type="Pfam" id="PF08167">
    <property type="entry name" value="RIX1"/>
    <property type="match status" value="1"/>
</dbReference>
<dbReference type="GO" id="GO:0006364">
    <property type="term" value="P:rRNA processing"/>
    <property type="evidence" value="ECO:0007669"/>
    <property type="project" value="TreeGrafter"/>
</dbReference>
<dbReference type="InterPro" id="IPR012583">
    <property type="entry name" value="RIX1_N"/>
</dbReference>
<evidence type="ECO:0000256" key="3">
    <source>
        <dbReference type="ARBA" id="ARBA00021502"/>
    </source>
</evidence>
<accession>A0A1L7X2E3</accession>
<proteinExistence type="inferred from homology"/>
<evidence type="ECO:0000256" key="1">
    <source>
        <dbReference type="ARBA" id="ARBA00004123"/>
    </source>
</evidence>
<feature type="compositionally biased region" description="Polar residues" evidence="5">
    <location>
        <begin position="665"/>
        <end position="678"/>
    </location>
</feature>
<comment type="similarity">
    <text evidence="2">Belongs to the RIX1/PELP1 family.</text>
</comment>
<dbReference type="AlphaFoldDB" id="A0A1L7X2E3"/>
<feature type="compositionally biased region" description="Polar residues" evidence="5">
    <location>
        <begin position="687"/>
        <end position="699"/>
    </location>
</feature>
<comment type="subcellular location">
    <subcellularLocation>
        <location evidence="1">Nucleus</location>
    </subcellularLocation>
</comment>
<evidence type="ECO:0000256" key="2">
    <source>
        <dbReference type="ARBA" id="ARBA00010511"/>
    </source>
</evidence>
<dbReference type="STRING" id="576137.A0A1L7X2E3"/>
<evidence type="ECO:0000313" key="7">
    <source>
        <dbReference type="EMBL" id="CZR59198.1"/>
    </source>
</evidence>
<gene>
    <name evidence="7" type="ORF">PAC_09090</name>
</gene>
<sequence>MSLPPELRVLCFQLSSTAVSELPRLTPTLLSYVLRCQAPLSMPAVAAGKAEASASAVLVHKLKTQLSTLLNGKSTEGRFTAVVMIKAVIEVGGWEVLNGSESWVRGLLSILGKPDPVATKELVVVALTKIYCMTHHYQTLVREITTPTLPAFVTACLTLVSPKSSIKPTTVPSSLEETVFGALAMLIPRHTTIFRPFMSQIRQIVRRYLAPTSSDGLFVPSWVKENARRLYVVLHQTAAKNTGGEEWSKAVRELIKETHATADQVFRAVIEDWESTTGYAGASVDVNAELRGGGTASEGLPTWSGIFAGIERLVGLMEMLAVYLKEETSAPIALPLADIMDVLNRMLSIAIPASGSGTGASARLHPGIDRDERDILGASLPQVYVAALQLVSTIAKRLEGSFLSVAQAAFDQLVWVFQFGKHDQEFRALAYEITAIVLMHLGQSLTRPQVGKCYHVLRSCCKDLEVLSPSLVNDAASLYQKSQTPKTHNADTFLQRIQEVPQGLTALDTAVTQNACTLLPLFFSHLPQQYIDISVRSLVERTAILNHNKDAMLASVLNPFVGKNGKAMASILPHLTREFGDDAVVEILLRPRMPLLPSEATRPPLSDAAEEESLDEDMFPPPDAPSMQEDIDGASTDHNVAAIGVQSPAAGFSVHTPTTLPPNAPSSSVFGTLPSSMSAPIGKESFRNSLPRSQQTSTDVDMAEVEDRSTAVGIPETDVLREGDESSSDDESVHLTMQLDTDSEEED</sequence>
<dbReference type="PANTHER" id="PTHR34105">
    <property type="entry name" value="PROLINE-, GLUTAMIC ACID- AND LEUCINE-RICH PROTEIN 1"/>
    <property type="match status" value="1"/>
</dbReference>
<dbReference type="PANTHER" id="PTHR34105:SF1">
    <property type="entry name" value="PROLINE-, GLUTAMIC ACID- AND LEUCINE-RICH PROTEIN 1"/>
    <property type="match status" value="1"/>
</dbReference>
<dbReference type="SUPFAM" id="SSF48371">
    <property type="entry name" value="ARM repeat"/>
    <property type="match status" value="1"/>
</dbReference>
<dbReference type="Proteomes" id="UP000184330">
    <property type="component" value="Unassembled WGS sequence"/>
</dbReference>
<name>A0A1L7X2E3_9HELO</name>
<keyword evidence="4" id="KW-0539">Nucleus</keyword>
<feature type="domain" description="Pre-rRNA-processing protein RIX1 N-terminal" evidence="6">
    <location>
        <begin position="7"/>
        <end position="215"/>
    </location>
</feature>
<protein>
    <recommendedName>
        <fullName evidence="3">Pre-rRNA-processing protein RIX1</fullName>
    </recommendedName>
</protein>
<keyword evidence="8" id="KW-1185">Reference proteome</keyword>
<evidence type="ECO:0000259" key="6">
    <source>
        <dbReference type="Pfam" id="PF08167"/>
    </source>
</evidence>
<evidence type="ECO:0000313" key="8">
    <source>
        <dbReference type="Proteomes" id="UP000184330"/>
    </source>
</evidence>
<feature type="compositionally biased region" description="Acidic residues" evidence="5">
    <location>
        <begin position="608"/>
        <end position="618"/>
    </location>
</feature>
<dbReference type="GO" id="GO:0005634">
    <property type="term" value="C:nucleus"/>
    <property type="evidence" value="ECO:0007669"/>
    <property type="project" value="UniProtKB-SubCell"/>
</dbReference>
<organism evidence="7 8">
    <name type="scientific">Phialocephala subalpina</name>
    <dbReference type="NCBI Taxonomy" id="576137"/>
    <lineage>
        <taxon>Eukaryota</taxon>
        <taxon>Fungi</taxon>
        <taxon>Dikarya</taxon>
        <taxon>Ascomycota</taxon>
        <taxon>Pezizomycotina</taxon>
        <taxon>Leotiomycetes</taxon>
        <taxon>Helotiales</taxon>
        <taxon>Mollisiaceae</taxon>
        <taxon>Phialocephala</taxon>
        <taxon>Phialocephala fortinii species complex</taxon>
    </lineage>
</organism>
<dbReference type="OrthoDB" id="20900at2759"/>
<evidence type="ECO:0000256" key="5">
    <source>
        <dbReference type="SAM" id="MobiDB-lite"/>
    </source>
</evidence>
<dbReference type="InterPro" id="IPR016024">
    <property type="entry name" value="ARM-type_fold"/>
</dbReference>